<feature type="coiled-coil region" evidence="1">
    <location>
        <begin position="126"/>
        <end position="216"/>
    </location>
</feature>
<feature type="compositionally biased region" description="Basic and acidic residues" evidence="2">
    <location>
        <begin position="399"/>
        <end position="420"/>
    </location>
</feature>
<evidence type="ECO:0000256" key="2">
    <source>
        <dbReference type="SAM" id="MobiDB-lite"/>
    </source>
</evidence>
<feature type="region of interest" description="Disordered" evidence="2">
    <location>
        <begin position="397"/>
        <end position="448"/>
    </location>
</feature>
<evidence type="ECO:0008006" key="5">
    <source>
        <dbReference type="Google" id="ProtNLM"/>
    </source>
</evidence>
<keyword evidence="1" id="KW-0175">Coiled coil</keyword>
<dbReference type="AlphaFoldDB" id="A0AAV8W243"/>
<comment type="caution">
    <text evidence="3">The sequence shown here is derived from an EMBL/GenBank/DDBJ whole genome shotgun (WGS) entry which is preliminary data.</text>
</comment>
<reference evidence="3 4" key="1">
    <citation type="journal article" date="2023" name="Insect Mol. Biol.">
        <title>Genome sequencing provides insights into the evolution of gene families encoding plant cell wall-degrading enzymes in longhorned beetles.</title>
        <authorList>
            <person name="Shin N.R."/>
            <person name="Okamura Y."/>
            <person name="Kirsch R."/>
            <person name="Pauchet Y."/>
        </authorList>
    </citation>
    <scope>NUCLEOTIDE SEQUENCE [LARGE SCALE GENOMIC DNA]</scope>
    <source>
        <strain evidence="3">EAD_L_NR</strain>
    </source>
</reference>
<accession>A0AAV8W243</accession>
<dbReference type="Proteomes" id="UP001159042">
    <property type="component" value="Unassembled WGS sequence"/>
</dbReference>
<evidence type="ECO:0000313" key="3">
    <source>
        <dbReference type="EMBL" id="KAJ8920539.1"/>
    </source>
</evidence>
<name>A0AAV8W243_9CUCU</name>
<dbReference type="EMBL" id="JANEYG010000014">
    <property type="protein sequence ID" value="KAJ8920539.1"/>
    <property type="molecule type" value="Genomic_DNA"/>
</dbReference>
<protein>
    <recommendedName>
        <fullName evidence="5">Protein Spindly</fullName>
    </recommendedName>
</protein>
<sequence>MADVTLLPEDYNGLKKEYLGLRNKLDSVNQELYGCKRQLKVVEALQLEYQNEIELLQSEANTEKIKREEKIVHLEENIVIQRSKFSERIHTLEAEVILKDEGLKQLKSEIELLKKDNAKETPTEDVNKLIQELMCLKSENEVLLENEEKLKSSLEALQKNSAFLEEALTECKEELLSVKESLSCKRDELVEANDLVQKLNDELFCLKSELESYRSRPLNSSSKGNSLFAEVDDRRVYLQETINRMKTEYIAMKQERAKHLNMISHLKTENKTLCERWKKDIEEKEDDQDMVVKSYKDRIEVLESLVEKYKQNLSAKPVVISVGTFSEIEFYQTMLNNKVKELEELREELKSRGLTHTILSTALKEANKEIRKWRLEATLKQCQIELQQNTPLEVASTKNIDEEIEKSSTELKQTEKDPHRTSRKHEKNKQSSVNDKHSTVKRDDDVIPINDSNDDIQFVDTETGVKFQRSAKEDATDRQILGILKQNKDNIMQSTVDDEDIADGMDIEKSNSCLEGSVEEKNEFLKEREISEDTSKKVTFSRSTVSPKISNRTALRKNCKRLLLPKPVYIPSE</sequence>
<gene>
    <name evidence="3" type="ORF">NQ315_005408</name>
</gene>
<feature type="compositionally biased region" description="Basic and acidic residues" evidence="2">
    <location>
        <begin position="434"/>
        <end position="445"/>
    </location>
</feature>
<keyword evidence="4" id="KW-1185">Reference proteome</keyword>
<evidence type="ECO:0000256" key="1">
    <source>
        <dbReference type="SAM" id="Coils"/>
    </source>
</evidence>
<organism evidence="3 4">
    <name type="scientific">Exocentrus adspersus</name>
    <dbReference type="NCBI Taxonomy" id="1586481"/>
    <lineage>
        <taxon>Eukaryota</taxon>
        <taxon>Metazoa</taxon>
        <taxon>Ecdysozoa</taxon>
        <taxon>Arthropoda</taxon>
        <taxon>Hexapoda</taxon>
        <taxon>Insecta</taxon>
        <taxon>Pterygota</taxon>
        <taxon>Neoptera</taxon>
        <taxon>Endopterygota</taxon>
        <taxon>Coleoptera</taxon>
        <taxon>Polyphaga</taxon>
        <taxon>Cucujiformia</taxon>
        <taxon>Chrysomeloidea</taxon>
        <taxon>Cerambycidae</taxon>
        <taxon>Lamiinae</taxon>
        <taxon>Acanthocinini</taxon>
        <taxon>Exocentrus</taxon>
    </lineage>
</organism>
<proteinExistence type="predicted"/>
<evidence type="ECO:0000313" key="4">
    <source>
        <dbReference type="Proteomes" id="UP001159042"/>
    </source>
</evidence>
<feature type="coiled-coil region" evidence="1">
    <location>
        <begin position="11"/>
        <end position="59"/>
    </location>
</feature>